<accession>A0A1Z4GDH7</accession>
<protein>
    <recommendedName>
        <fullName evidence="7">DUF202 domain-containing protein</fullName>
    </recommendedName>
</protein>
<evidence type="ECO:0000259" key="7">
    <source>
        <dbReference type="Pfam" id="PF02656"/>
    </source>
</evidence>
<reference evidence="8 9" key="1">
    <citation type="submission" date="2017-06" db="EMBL/GenBank/DDBJ databases">
        <title>Genome sequencing of cyanobaciteial culture collection at National Institute for Environmental Studies (NIES).</title>
        <authorList>
            <person name="Hirose Y."/>
            <person name="Shimura Y."/>
            <person name="Fujisawa T."/>
            <person name="Nakamura Y."/>
            <person name="Kawachi M."/>
        </authorList>
    </citation>
    <scope>NUCLEOTIDE SEQUENCE [LARGE SCALE GENOMIC DNA]</scope>
    <source>
        <strain evidence="8 9">NIES-21</strain>
    </source>
</reference>
<evidence type="ECO:0000256" key="3">
    <source>
        <dbReference type="ARBA" id="ARBA00022692"/>
    </source>
</evidence>
<evidence type="ECO:0000256" key="4">
    <source>
        <dbReference type="ARBA" id="ARBA00022989"/>
    </source>
</evidence>
<evidence type="ECO:0000256" key="6">
    <source>
        <dbReference type="SAM" id="Phobius"/>
    </source>
</evidence>
<comment type="subcellular location">
    <subcellularLocation>
        <location evidence="1">Cell membrane</location>
        <topology evidence="1">Multi-pass membrane protein</topology>
    </subcellularLocation>
</comment>
<sequence length="182" mass="21140">MYKQVKYFLQVRSPHKWQIIWKEICYYLEIFWRGASWGLRVLLMQLESKPTEEKKKPGRLNPSRIRDHLANERTYLAWMRTAIALLGFGVVIVRLRAFQVPLLPTPGNGWKLGLVFSLVGLVTVWLSTAHYFAVRRDIEDDNYEPTDRWVILFSLAIMILGSGVIYYVFTAPLSPLSPVVPD</sequence>
<feature type="transmembrane region" description="Helical" evidence="6">
    <location>
        <begin position="149"/>
        <end position="169"/>
    </location>
</feature>
<gene>
    <name evidence="8" type="ORF">NIES21_13880</name>
</gene>
<feature type="transmembrane region" description="Helical" evidence="6">
    <location>
        <begin position="75"/>
        <end position="97"/>
    </location>
</feature>
<dbReference type="Pfam" id="PF02656">
    <property type="entry name" value="DUF202"/>
    <property type="match status" value="1"/>
</dbReference>
<keyword evidence="9" id="KW-1185">Reference proteome</keyword>
<evidence type="ECO:0000256" key="5">
    <source>
        <dbReference type="ARBA" id="ARBA00023136"/>
    </source>
</evidence>
<evidence type="ECO:0000256" key="1">
    <source>
        <dbReference type="ARBA" id="ARBA00004651"/>
    </source>
</evidence>
<keyword evidence="2" id="KW-1003">Cell membrane</keyword>
<feature type="transmembrane region" description="Helical" evidence="6">
    <location>
        <begin position="109"/>
        <end position="128"/>
    </location>
</feature>
<keyword evidence="5 6" id="KW-0472">Membrane</keyword>
<evidence type="ECO:0000313" key="8">
    <source>
        <dbReference type="EMBL" id="BAY15571.1"/>
    </source>
</evidence>
<dbReference type="GO" id="GO:0005886">
    <property type="term" value="C:plasma membrane"/>
    <property type="evidence" value="ECO:0007669"/>
    <property type="project" value="UniProtKB-SubCell"/>
</dbReference>
<keyword evidence="4 6" id="KW-1133">Transmembrane helix</keyword>
<dbReference type="PANTHER" id="PTHR34187">
    <property type="entry name" value="FGR18P"/>
    <property type="match status" value="1"/>
</dbReference>
<dbReference type="EMBL" id="AP018174">
    <property type="protein sequence ID" value="BAY15571.1"/>
    <property type="molecule type" value="Genomic_DNA"/>
</dbReference>
<proteinExistence type="predicted"/>
<dbReference type="PANTHER" id="PTHR34187:SF2">
    <property type="entry name" value="DUF202 DOMAIN-CONTAINING PROTEIN"/>
    <property type="match status" value="1"/>
</dbReference>
<dbReference type="InterPro" id="IPR003807">
    <property type="entry name" value="DUF202"/>
</dbReference>
<evidence type="ECO:0000256" key="2">
    <source>
        <dbReference type="ARBA" id="ARBA00022475"/>
    </source>
</evidence>
<name>A0A1Z4GDH7_9CYAN</name>
<organism evidence="8 9">
    <name type="scientific">Anabaenopsis circularis NIES-21</name>
    <dbReference type="NCBI Taxonomy" id="1085406"/>
    <lineage>
        <taxon>Bacteria</taxon>
        <taxon>Bacillati</taxon>
        <taxon>Cyanobacteriota</taxon>
        <taxon>Cyanophyceae</taxon>
        <taxon>Nostocales</taxon>
        <taxon>Nodulariaceae</taxon>
        <taxon>Anabaenopsis</taxon>
    </lineage>
</organism>
<dbReference type="Proteomes" id="UP000218287">
    <property type="component" value="Chromosome"/>
</dbReference>
<evidence type="ECO:0000313" key="9">
    <source>
        <dbReference type="Proteomes" id="UP000218287"/>
    </source>
</evidence>
<feature type="domain" description="DUF202" evidence="7">
    <location>
        <begin position="66"/>
        <end position="136"/>
    </location>
</feature>
<dbReference type="InterPro" id="IPR052053">
    <property type="entry name" value="IM_YidH-like"/>
</dbReference>
<keyword evidence="3 6" id="KW-0812">Transmembrane</keyword>
<dbReference type="AlphaFoldDB" id="A0A1Z4GDH7"/>